<feature type="compositionally biased region" description="Basic and acidic residues" evidence="7">
    <location>
        <begin position="262"/>
        <end position="302"/>
    </location>
</feature>
<dbReference type="SUPFAM" id="SSF75689">
    <property type="entry name" value="Zinc-binding domain of translation initiation factor 2 beta"/>
    <property type="match status" value="1"/>
</dbReference>
<dbReference type="Proteomes" id="UP001438707">
    <property type="component" value="Unassembled WGS sequence"/>
</dbReference>
<dbReference type="SUPFAM" id="SSF100966">
    <property type="entry name" value="Translation initiation factor 2 beta, aIF2beta, N-terminal domain"/>
    <property type="match status" value="1"/>
</dbReference>
<feature type="compositionally biased region" description="Acidic residues" evidence="7">
    <location>
        <begin position="205"/>
        <end position="218"/>
    </location>
</feature>
<evidence type="ECO:0000313" key="9">
    <source>
        <dbReference type="EMBL" id="KAK9821544.1"/>
    </source>
</evidence>
<dbReference type="GO" id="GO:0005525">
    <property type="term" value="F:GTP binding"/>
    <property type="evidence" value="ECO:0007669"/>
    <property type="project" value="UniProtKB-KW"/>
</dbReference>
<dbReference type="SMART" id="SM00515">
    <property type="entry name" value="eIF5C"/>
    <property type="match status" value="1"/>
</dbReference>
<dbReference type="FunFam" id="3.30.30.170:FF:000002">
    <property type="entry name" value="Eukaryotic translation initiation factor 5"/>
    <property type="match status" value="1"/>
</dbReference>
<dbReference type="SUPFAM" id="SSF48371">
    <property type="entry name" value="ARM repeat"/>
    <property type="match status" value="1"/>
</dbReference>
<dbReference type="Gene3D" id="2.20.25.350">
    <property type="match status" value="1"/>
</dbReference>
<feature type="region of interest" description="Disordered" evidence="7">
    <location>
        <begin position="451"/>
        <end position="473"/>
    </location>
</feature>
<dbReference type="EMBL" id="JALJOS010000037">
    <property type="protein sequence ID" value="KAK9821544.1"/>
    <property type="molecule type" value="Genomic_DNA"/>
</dbReference>
<evidence type="ECO:0000259" key="8">
    <source>
        <dbReference type="PROSITE" id="PS51363"/>
    </source>
</evidence>
<evidence type="ECO:0000256" key="3">
    <source>
        <dbReference type="ARBA" id="ARBA00022741"/>
    </source>
</evidence>
<comment type="function">
    <text evidence="6">Catalyzes the hydrolysis of GTP bound to the 40S ribosomal initiation complex (40S.mRNA.Met-tRNA[F].eIF-2.GTP) with the subsequent joining of a 60S ribosomal subunit resulting in the release of eIF-2 and the guanine nucleotide. The subsequent joining of a 60S ribosomal subunit results in the formation of a functional 80S initiation complex (80S.mRNA.Met-tRNA[F]).</text>
</comment>
<gene>
    <name evidence="9" type="ORF">WJX74_010008</name>
</gene>
<evidence type="ECO:0000256" key="6">
    <source>
        <dbReference type="ARBA" id="ARBA00025032"/>
    </source>
</evidence>
<dbReference type="GO" id="GO:0005829">
    <property type="term" value="C:cytosol"/>
    <property type="evidence" value="ECO:0007669"/>
    <property type="project" value="TreeGrafter"/>
</dbReference>
<dbReference type="InterPro" id="IPR002735">
    <property type="entry name" value="Transl_init_fac_IF2/IF5_dom"/>
</dbReference>
<evidence type="ECO:0000256" key="4">
    <source>
        <dbReference type="ARBA" id="ARBA00022917"/>
    </source>
</evidence>
<keyword evidence="4" id="KW-0648">Protein biosynthesis</keyword>
<feature type="region of interest" description="Disordered" evidence="7">
    <location>
        <begin position="254"/>
        <end position="302"/>
    </location>
</feature>
<dbReference type="InterPro" id="IPR003307">
    <property type="entry name" value="W2_domain"/>
</dbReference>
<feature type="domain" description="W2" evidence="8">
    <location>
        <begin position="297"/>
        <end position="461"/>
    </location>
</feature>
<dbReference type="Gene3D" id="3.30.30.170">
    <property type="match status" value="1"/>
</dbReference>
<feature type="compositionally biased region" description="Basic residues" evidence="7">
    <location>
        <begin position="178"/>
        <end position="188"/>
    </location>
</feature>
<accession>A0AAW1QJ93</accession>
<evidence type="ECO:0000256" key="2">
    <source>
        <dbReference type="ARBA" id="ARBA00022540"/>
    </source>
</evidence>
<dbReference type="SMART" id="SM00653">
    <property type="entry name" value="eIF2B_5"/>
    <property type="match status" value="1"/>
</dbReference>
<dbReference type="GO" id="GO:0005092">
    <property type="term" value="F:GDP-dissociation inhibitor activity"/>
    <property type="evidence" value="ECO:0007669"/>
    <property type="project" value="TreeGrafter"/>
</dbReference>
<dbReference type="InterPro" id="IPR016024">
    <property type="entry name" value="ARM-type_fold"/>
</dbReference>
<reference evidence="9 10" key="1">
    <citation type="journal article" date="2024" name="Nat. Commun.">
        <title>Phylogenomics reveals the evolutionary origins of lichenization in chlorophyte algae.</title>
        <authorList>
            <person name="Puginier C."/>
            <person name="Libourel C."/>
            <person name="Otte J."/>
            <person name="Skaloud P."/>
            <person name="Haon M."/>
            <person name="Grisel S."/>
            <person name="Petersen M."/>
            <person name="Berrin J.G."/>
            <person name="Delaux P.M."/>
            <person name="Dal Grande F."/>
            <person name="Keller J."/>
        </authorList>
    </citation>
    <scope>NUCLEOTIDE SEQUENCE [LARGE SCALE GENOMIC DNA]</scope>
    <source>
        <strain evidence="9 10">SAG 2145</strain>
    </source>
</reference>
<evidence type="ECO:0000256" key="5">
    <source>
        <dbReference type="ARBA" id="ARBA00023134"/>
    </source>
</evidence>
<dbReference type="Pfam" id="PF01873">
    <property type="entry name" value="eIF-5_eIF-2B"/>
    <property type="match status" value="1"/>
</dbReference>
<dbReference type="CDD" id="cd11561">
    <property type="entry name" value="W2_eIF5"/>
    <property type="match status" value="1"/>
</dbReference>
<proteinExistence type="inferred from homology"/>
<dbReference type="Pfam" id="PF02020">
    <property type="entry name" value="W2"/>
    <property type="match status" value="1"/>
</dbReference>
<dbReference type="PANTHER" id="PTHR23001:SF7">
    <property type="entry name" value="EUKARYOTIC TRANSLATION INITIATION FACTOR 5"/>
    <property type="match status" value="1"/>
</dbReference>
<evidence type="ECO:0000313" key="10">
    <source>
        <dbReference type="Proteomes" id="UP001438707"/>
    </source>
</evidence>
<evidence type="ECO:0000256" key="7">
    <source>
        <dbReference type="SAM" id="MobiDB-lite"/>
    </source>
</evidence>
<dbReference type="GO" id="GO:0071074">
    <property type="term" value="F:eukaryotic initiation factor eIF2 binding"/>
    <property type="evidence" value="ECO:0007669"/>
    <property type="project" value="TreeGrafter"/>
</dbReference>
<feature type="compositionally biased region" description="Basic and acidic residues" evidence="7">
    <location>
        <begin position="152"/>
        <end position="177"/>
    </location>
</feature>
<dbReference type="InterPro" id="IPR016189">
    <property type="entry name" value="Transl_init_fac_IF2/IF5_N"/>
</dbReference>
<evidence type="ECO:0000256" key="1">
    <source>
        <dbReference type="ARBA" id="ARBA00010397"/>
    </source>
</evidence>
<dbReference type="PROSITE" id="PS51363">
    <property type="entry name" value="W2"/>
    <property type="match status" value="1"/>
</dbReference>
<feature type="region of interest" description="Disordered" evidence="7">
    <location>
        <begin position="152"/>
        <end position="220"/>
    </location>
</feature>
<dbReference type="GO" id="GO:0001732">
    <property type="term" value="P:formation of cytoplasmic translation initiation complex"/>
    <property type="evidence" value="ECO:0007669"/>
    <property type="project" value="TreeGrafter"/>
</dbReference>
<sequence>MATINIGADNQGDAFYRYKMPRLVARIEGRGNGIRTNVVNNVDIAKALERPPEYTVKYFGCELGAQTKFDKKQGTSIVNGAHESGKLSELLEGFIKKYVQCYSCGNPETTIRIKKDFIFLKCKACGASSEVDMRHRLNTFILKNPPEEKISKAEKKLKKAEKERLKEASGDVLDKEAKKKKKKEKEKKKKGEDDGTGTAASEAEATGDEGGEEEEDEKEVVWMTDTSAEAAKKRAEEQLTTAMAGMVTATNDGAAATEAEDAEAKRQEKQRAQEHAAAKAEEERKAAEEAAKRAAADKAAAEKDDNPVAFLTNLMTIKTPVQVATAAKELDVEGGPAGRIRVLFEALFLADSTTKLATQAKSRKAYLKAVAVDPASAMAELIALEYFVGVTASARVKEVAGALQVLYDEDIVDEALILAWFEKATAGKILGVPSRAASDVRRAASPFIEWLRQADEGGDEDEEDDDEDDEDED</sequence>
<keyword evidence="3" id="KW-0547">Nucleotide-binding</keyword>
<dbReference type="AlphaFoldDB" id="A0AAW1QJ93"/>
<dbReference type="PANTHER" id="PTHR23001">
    <property type="entry name" value="EUKARYOTIC TRANSLATION INITIATION FACTOR"/>
    <property type="match status" value="1"/>
</dbReference>
<protein>
    <recommendedName>
        <fullName evidence="8">W2 domain-containing protein</fullName>
    </recommendedName>
</protein>
<organism evidence="9 10">
    <name type="scientific">Apatococcus lobatus</name>
    <dbReference type="NCBI Taxonomy" id="904363"/>
    <lineage>
        <taxon>Eukaryota</taxon>
        <taxon>Viridiplantae</taxon>
        <taxon>Chlorophyta</taxon>
        <taxon>core chlorophytes</taxon>
        <taxon>Trebouxiophyceae</taxon>
        <taxon>Chlorellales</taxon>
        <taxon>Chlorellaceae</taxon>
        <taxon>Apatococcus</taxon>
    </lineage>
</organism>
<dbReference type="InterPro" id="IPR045196">
    <property type="entry name" value="IF2/IF5"/>
</dbReference>
<comment type="similarity">
    <text evidence="1">Belongs to the eIF-2-beta/eIF-5 family.</text>
</comment>
<keyword evidence="2" id="KW-0396">Initiation factor</keyword>
<dbReference type="FunFam" id="2.20.25.350:FF:000001">
    <property type="entry name" value="Eukaryotic translation initiation factor 5"/>
    <property type="match status" value="1"/>
</dbReference>
<keyword evidence="5" id="KW-0342">GTP-binding</keyword>
<dbReference type="GO" id="GO:0003743">
    <property type="term" value="F:translation initiation factor activity"/>
    <property type="evidence" value="ECO:0007669"/>
    <property type="project" value="UniProtKB-KW"/>
</dbReference>
<dbReference type="Gene3D" id="1.25.40.180">
    <property type="match status" value="1"/>
</dbReference>
<dbReference type="InterPro" id="IPR016190">
    <property type="entry name" value="Transl_init_fac_IF2/IF5_Zn-bd"/>
</dbReference>
<name>A0AAW1QJ93_9CHLO</name>
<feature type="compositionally biased region" description="Acidic residues" evidence="7">
    <location>
        <begin position="456"/>
        <end position="473"/>
    </location>
</feature>
<keyword evidence="10" id="KW-1185">Reference proteome</keyword>
<comment type="caution">
    <text evidence="9">The sequence shown here is derived from an EMBL/GenBank/DDBJ whole genome shotgun (WGS) entry which is preliminary data.</text>
</comment>